<proteinExistence type="predicted"/>
<protein>
    <submittedName>
        <fullName evidence="1">Uncharacterized protein</fullName>
    </submittedName>
</protein>
<sequence length="126" mass="14024">MGPSPPFPPDNSVGTDMNSGTYLGELLGSALHISRVLVRVMCKGKLSIRPLDLGLRSVGRDTKSIIMAGTLNGSRKDLRHVCVAVTVMHCTGSKDQFSFCLFFFPLCLPRSTKRRWVAEKKEREWN</sequence>
<name>A0A292PSW2_9PEZI</name>
<evidence type="ECO:0000313" key="2">
    <source>
        <dbReference type="Proteomes" id="UP001412239"/>
    </source>
</evidence>
<keyword evidence="2" id="KW-1185">Reference proteome</keyword>
<reference evidence="1" key="1">
    <citation type="submission" date="2015-10" db="EMBL/GenBank/DDBJ databases">
        <authorList>
            <person name="Regsiter A."/>
            <person name="william w."/>
        </authorList>
    </citation>
    <scope>NUCLEOTIDE SEQUENCE</scope>
    <source>
        <strain evidence="1">Montdore</strain>
    </source>
</reference>
<gene>
    <name evidence="1" type="ORF">GSTUAT00005255001</name>
</gene>
<accession>A0A292PSW2</accession>
<evidence type="ECO:0000313" key="1">
    <source>
        <dbReference type="EMBL" id="CUS10639.1"/>
    </source>
</evidence>
<dbReference type="Proteomes" id="UP001412239">
    <property type="component" value="Unassembled WGS sequence"/>
</dbReference>
<organism evidence="1 2">
    <name type="scientific">Tuber aestivum</name>
    <name type="common">summer truffle</name>
    <dbReference type="NCBI Taxonomy" id="59557"/>
    <lineage>
        <taxon>Eukaryota</taxon>
        <taxon>Fungi</taxon>
        <taxon>Dikarya</taxon>
        <taxon>Ascomycota</taxon>
        <taxon>Pezizomycotina</taxon>
        <taxon>Pezizomycetes</taxon>
        <taxon>Pezizales</taxon>
        <taxon>Tuberaceae</taxon>
        <taxon>Tuber</taxon>
    </lineage>
</organism>
<dbReference type="AlphaFoldDB" id="A0A292PSW2"/>
<dbReference type="EMBL" id="LN891042">
    <property type="protein sequence ID" value="CUS10639.1"/>
    <property type="molecule type" value="Genomic_DNA"/>
</dbReference>